<organism evidence="3 4">
    <name type="scientific">Megasphaera massiliensis</name>
    <dbReference type="NCBI Taxonomy" id="1232428"/>
    <lineage>
        <taxon>Bacteria</taxon>
        <taxon>Bacillati</taxon>
        <taxon>Bacillota</taxon>
        <taxon>Negativicutes</taxon>
        <taxon>Veillonellales</taxon>
        <taxon>Veillonellaceae</taxon>
        <taxon>Megasphaera</taxon>
    </lineage>
</organism>
<keyword evidence="2" id="KW-1133">Transmembrane helix</keyword>
<dbReference type="RefSeq" id="WP_227163202.1">
    <property type="nucleotide sequence ID" value="NZ_JAJCIO010000017.1"/>
</dbReference>
<proteinExistence type="predicted"/>
<keyword evidence="2" id="KW-0472">Membrane</keyword>
<feature type="compositionally biased region" description="Basic and acidic residues" evidence="1">
    <location>
        <begin position="271"/>
        <end position="283"/>
    </location>
</feature>
<dbReference type="InterPro" id="IPR036397">
    <property type="entry name" value="RNaseH_sf"/>
</dbReference>
<feature type="transmembrane region" description="Helical" evidence="2">
    <location>
        <begin position="228"/>
        <end position="246"/>
    </location>
</feature>
<dbReference type="Proteomes" id="UP001206692">
    <property type="component" value="Unassembled WGS sequence"/>
</dbReference>
<keyword evidence="2" id="KW-0812">Transmembrane</keyword>
<evidence type="ECO:0000256" key="2">
    <source>
        <dbReference type="SAM" id="Phobius"/>
    </source>
</evidence>
<dbReference type="EMBL" id="JANGEW010000012">
    <property type="protein sequence ID" value="MCQ5342816.1"/>
    <property type="molecule type" value="Genomic_DNA"/>
</dbReference>
<protein>
    <submittedName>
        <fullName evidence="3">Uncharacterized protein</fullName>
    </submittedName>
</protein>
<evidence type="ECO:0000313" key="3">
    <source>
        <dbReference type="EMBL" id="MCQ5342816.1"/>
    </source>
</evidence>
<evidence type="ECO:0000256" key="1">
    <source>
        <dbReference type="SAM" id="MobiDB-lite"/>
    </source>
</evidence>
<dbReference type="Gene3D" id="3.30.420.10">
    <property type="entry name" value="Ribonuclease H-like superfamily/Ribonuclease H"/>
    <property type="match status" value="1"/>
</dbReference>
<gene>
    <name evidence="3" type="ORF">NE675_07225</name>
</gene>
<evidence type="ECO:0000313" key="4">
    <source>
        <dbReference type="Proteomes" id="UP001206692"/>
    </source>
</evidence>
<comment type="caution">
    <text evidence="3">The sequence shown here is derived from an EMBL/GenBank/DDBJ whole genome shotgun (WGS) entry which is preliminary data.</text>
</comment>
<feature type="region of interest" description="Disordered" evidence="1">
    <location>
        <begin position="262"/>
        <end position="286"/>
    </location>
</feature>
<keyword evidence="4" id="KW-1185">Reference proteome</keyword>
<accession>A0ABT1SSH6</accession>
<name>A0ABT1SSH6_9FIRM</name>
<reference evidence="3 4" key="1">
    <citation type="submission" date="2022-06" db="EMBL/GenBank/DDBJ databases">
        <title>Isolation of gut microbiota from human fecal samples.</title>
        <authorList>
            <person name="Pamer E.G."/>
            <person name="Barat B."/>
            <person name="Waligurski E."/>
            <person name="Medina S."/>
            <person name="Paddock L."/>
            <person name="Mostad J."/>
        </authorList>
    </citation>
    <scope>NUCLEOTIDE SEQUENCE [LARGE SCALE GENOMIC DNA]</scope>
    <source>
        <strain evidence="3 4">DFI.1.1</strain>
    </source>
</reference>
<sequence length="371" mass="42079">MNSNTQKALESLRHREINSSIAVAADLANDNPNSICRLALAWISDGNVHGISYLIKPREGPIETRHVTEAMLADSKPFDVVWDEDISVLIEDSFLSAYHSEELFTAIQASYEASGRKWPIHDVYIRDLQFLAATYIPNLANDSLTSILHRMDIAVDMDSAISRAMACICGLSWLEERYPISTYGIPLSSVLSGALRPRREDIDQAEQAEEDGEQETKTYSKWDHYTKILLLPFVILCLFLTIYYIHRQREANQSNVNFSQYSQDGVPTMSDAEKEAQPKEHRLPSSSGRYLMMRGTYVIPDKETIPVFLKANRDMETIRALVRSDKILIFAKPTRIQIVDDTPYEGFIKVQILEGDYANKQGFAAENMVTK</sequence>